<dbReference type="Gene3D" id="1.10.10.10">
    <property type="entry name" value="Winged helix-like DNA-binding domain superfamily/Winged helix DNA-binding domain"/>
    <property type="match status" value="1"/>
</dbReference>
<dbReference type="PANTHER" id="PTHR48111">
    <property type="entry name" value="REGULATOR OF RPOS"/>
    <property type="match status" value="1"/>
</dbReference>
<proteinExistence type="predicted"/>
<name>A0A7X5TPQ2_9GAMM</name>
<keyword evidence="9" id="KW-1185">Reference proteome</keyword>
<dbReference type="Proteomes" id="UP000518878">
    <property type="component" value="Unassembled WGS sequence"/>
</dbReference>
<keyword evidence="4" id="KW-0597">Phosphoprotein</keyword>
<dbReference type="SUPFAM" id="SSF46894">
    <property type="entry name" value="C-terminal effector domain of the bipartite response regulators"/>
    <property type="match status" value="1"/>
</dbReference>
<keyword evidence="3" id="KW-0804">Transcription</keyword>
<feature type="domain" description="OmpR/PhoB-type" evidence="7">
    <location>
        <begin position="129"/>
        <end position="229"/>
    </location>
</feature>
<dbReference type="GO" id="GO:0006355">
    <property type="term" value="P:regulation of DNA-templated transcription"/>
    <property type="evidence" value="ECO:0007669"/>
    <property type="project" value="InterPro"/>
</dbReference>
<evidence type="ECO:0000256" key="4">
    <source>
        <dbReference type="PROSITE-ProRule" id="PRU00169"/>
    </source>
</evidence>
<dbReference type="RefSeq" id="WP_166698810.1">
    <property type="nucleotide sequence ID" value="NZ_JAAQTL010000001.1"/>
</dbReference>
<dbReference type="GO" id="GO:0000976">
    <property type="term" value="F:transcription cis-regulatory region binding"/>
    <property type="evidence" value="ECO:0007669"/>
    <property type="project" value="TreeGrafter"/>
</dbReference>
<dbReference type="GO" id="GO:0032993">
    <property type="term" value="C:protein-DNA complex"/>
    <property type="evidence" value="ECO:0007669"/>
    <property type="project" value="TreeGrafter"/>
</dbReference>
<dbReference type="InterPro" id="IPR001789">
    <property type="entry name" value="Sig_transdc_resp-reg_receiver"/>
</dbReference>
<dbReference type="EMBL" id="JAAQTL010000001">
    <property type="protein sequence ID" value="NID15033.1"/>
    <property type="molecule type" value="Genomic_DNA"/>
</dbReference>
<dbReference type="SUPFAM" id="SSF52172">
    <property type="entry name" value="CheY-like"/>
    <property type="match status" value="1"/>
</dbReference>
<feature type="DNA-binding region" description="OmpR/PhoB-type" evidence="5">
    <location>
        <begin position="129"/>
        <end position="229"/>
    </location>
</feature>
<gene>
    <name evidence="8" type="ORF">HBF32_06065</name>
</gene>
<accession>A0A7X5TPQ2</accession>
<dbReference type="GO" id="GO:0005829">
    <property type="term" value="C:cytosol"/>
    <property type="evidence" value="ECO:0007669"/>
    <property type="project" value="TreeGrafter"/>
</dbReference>
<dbReference type="SMART" id="SM00862">
    <property type="entry name" value="Trans_reg_C"/>
    <property type="match status" value="1"/>
</dbReference>
<dbReference type="GO" id="GO:0000156">
    <property type="term" value="F:phosphorelay response regulator activity"/>
    <property type="evidence" value="ECO:0007669"/>
    <property type="project" value="TreeGrafter"/>
</dbReference>
<feature type="domain" description="Response regulatory" evidence="6">
    <location>
        <begin position="4"/>
        <end position="118"/>
    </location>
</feature>
<evidence type="ECO:0000256" key="1">
    <source>
        <dbReference type="ARBA" id="ARBA00023015"/>
    </source>
</evidence>
<dbReference type="InterPro" id="IPR016032">
    <property type="entry name" value="Sig_transdc_resp-reg_C-effctor"/>
</dbReference>
<feature type="modified residue" description="4-aspartylphosphate" evidence="4">
    <location>
        <position position="54"/>
    </location>
</feature>
<dbReference type="SMART" id="SM00448">
    <property type="entry name" value="REC"/>
    <property type="match status" value="1"/>
</dbReference>
<evidence type="ECO:0000256" key="5">
    <source>
        <dbReference type="PROSITE-ProRule" id="PRU01091"/>
    </source>
</evidence>
<keyword evidence="2 5" id="KW-0238">DNA-binding</keyword>
<dbReference type="Pfam" id="PF00486">
    <property type="entry name" value="Trans_reg_C"/>
    <property type="match status" value="1"/>
</dbReference>
<dbReference type="PROSITE" id="PS50110">
    <property type="entry name" value="RESPONSE_REGULATORY"/>
    <property type="match status" value="1"/>
</dbReference>
<evidence type="ECO:0000259" key="7">
    <source>
        <dbReference type="PROSITE" id="PS51755"/>
    </source>
</evidence>
<comment type="caution">
    <text evidence="8">The sequence shown here is derived from an EMBL/GenBank/DDBJ whole genome shotgun (WGS) entry which is preliminary data.</text>
</comment>
<evidence type="ECO:0000256" key="3">
    <source>
        <dbReference type="ARBA" id="ARBA00023163"/>
    </source>
</evidence>
<dbReference type="InterPro" id="IPR036388">
    <property type="entry name" value="WH-like_DNA-bd_sf"/>
</dbReference>
<evidence type="ECO:0000256" key="2">
    <source>
        <dbReference type="ARBA" id="ARBA00023125"/>
    </source>
</evidence>
<reference evidence="8 9" key="1">
    <citation type="journal article" date="2006" name="Int. J. Syst. Evol. Microbiol.">
        <title>Dyella yeojuensis sp. nov., isolated from greenhouse soil in Korea.</title>
        <authorList>
            <person name="Kim B.Y."/>
            <person name="Weon H.Y."/>
            <person name="Lee K.H."/>
            <person name="Seok S.J."/>
            <person name="Kwon S.W."/>
            <person name="Go S.J."/>
            <person name="Stackebrandt E."/>
        </authorList>
    </citation>
    <scope>NUCLEOTIDE SEQUENCE [LARGE SCALE GENOMIC DNA]</scope>
    <source>
        <strain evidence="8 9">DSM 17673</strain>
    </source>
</reference>
<evidence type="ECO:0000313" key="8">
    <source>
        <dbReference type="EMBL" id="NID15033.1"/>
    </source>
</evidence>
<keyword evidence="1" id="KW-0805">Transcription regulation</keyword>
<dbReference type="Gene3D" id="3.40.50.2300">
    <property type="match status" value="1"/>
</dbReference>
<dbReference type="AlphaFoldDB" id="A0A7X5TPQ2"/>
<evidence type="ECO:0000259" key="6">
    <source>
        <dbReference type="PROSITE" id="PS50110"/>
    </source>
</evidence>
<protein>
    <submittedName>
        <fullName evidence="8">Response regulator transcription factor</fullName>
    </submittedName>
</protein>
<dbReference type="InterPro" id="IPR039420">
    <property type="entry name" value="WalR-like"/>
</dbReference>
<evidence type="ECO:0000313" key="9">
    <source>
        <dbReference type="Proteomes" id="UP000518878"/>
    </source>
</evidence>
<dbReference type="CDD" id="cd00383">
    <property type="entry name" value="trans_reg_C"/>
    <property type="match status" value="1"/>
</dbReference>
<organism evidence="8 9">
    <name type="scientific">Luteibacter yeojuensis</name>
    <dbReference type="NCBI Taxonomy" id="345309"/>
    <lineage>
        <taxon>Bacteria</taxon>
        <taxon>Pseudomonadati</taxon>
        <taxon>Pseudomonadota</taxon>
        <taxon>Gammaproteobacteria</taxon>
        <taxon>Lysobacterales</taxon>
        <taxon>Rhodanobacteraceae</taxon>
        <taxon>Luteibacter</taxon>
    </lineage>
</organism>
<dbReference type="Pfam" id="PF00072">
    <property type="entry name" value="Response_reg"/>
    <property type="match status" value="1"/>
</dbReference>
<dbReference type="PROSITE" id="PS51755">
    <property type="entry name" value="OMPR_PHOB"/>
    <property type="match status" value="1"/>
</dbReference>
<dbReference type="InterPro" id="IPR001867">
    <property type="entry name" value="OmpR/PhoB-type_DNA-bd"/>
</dbReference>
<dbReference type="InterPro" id="IPR011006">
    <property type="entry name" value="CheY-like_superfamily"/>
</dbReference>
<dbReference type="PANTHER" id="PTHR48111:SF67">
    <property type="entry name" value="TRANSCRIPTIONAL REGULATORY PROTEIN TCTD"/>
    <property type="match status" value="1"/>
</dbReference>
<sequence>MTERIALLEDDIELRDQILLPGLADFGFDVQGFGRAAELYAAMLGGSFDIVVLDVGLPDEDGFSVTRRLRALSPIGIVMLTGRDGVPDRVRGLSEGADAYLSKPVQTELLAATLRSLQRRLRMQAGGGSPSSSAGQWSLDAGGWCLLAPAGAIVPLTQAERRVVGLLLEKPAEPVSREAIIAALTANVHDFDPHRLETIVHRLRKKVADGTGEALPLRAVHGVGYVMIP</sequence>